<reference evidence="1 2" key="1">
    <citation type="submission" date="2016-07" db="EMBL/GenBank/DDBJ databases">
        <title>Comparative genomics of the Campylobacter concisus group.</title>
        <authorList>
            <person name="Miller W.G."/>
            <person name="Yee E."/>
            <person name="Chapman M.H."/>
            <person name="Huynh S."/>
            <person name="Bono J.L."/>
            <person name="On S.L.W."/>
            <person name="StLeger J."/>
            <person name="Foster G."/>
            <person name="Parker C.T."/>
        </authorList>
    </citation>
    <scope>NUCLEOTIDE SEQUENCE [LARGE SCALE GENOMIC DNA]</scope>
    <source>
        <strain evidence="1 2">CCUG 21559</strain>
    </source>
</reference>
<proteinExistence type="predicted"/>
<keyword evidence="2" id="KW-1185">Reference proteome</keyword>
<dbReference type="EMBL" id="CP012542">
    <property type="protein sequence ID" value="QCD44301.1"/>
    <property type="molecule type" value="Genomic_DNA"/>
</dbReference>
<gene>
    <name evidence="1" type="primary">tsaB</name>
    <name evidence="1" type="ORF">CMUC_0489</name>
</gene>
<sequence>MLVGLYSNGTKFDEIISSEHTSEALIEVLDELSQRYSITKIIYANTPGSFMGLKVAYVILKTFCLVKECEFYAVSGFELNGGGAIRANRSLSFVAKNNHIVLEQKEPSGFVLPQNLEILNLKKDTLPEYIIQAV</sequence>
<evidence type="ECO:0000313" key="1">
    <source>
        <dbReference type="EMBL" id="QCD44301.1"/>
    </source>
</evidence>
<dbReference type="AlphaFoldDB" id="A0A6G5QF71"/>
<organism evidence="1 2">
    <name type="scientific">Campylobacter mucosalis CCUG 21559</name>
    <dbReference type="NCBI Taxonomy" id="1032067"/>
    <lineage>
        <taxon>Bacteria</taxon>
        <taxon>Pseudomonadati</taxon>
        <taxon>Campylobacterota</taxon>
        <taxon>Epsilonproteobacteria</taxon>
        <taxon>Campylobacterales</taxon>
        <taxon>Campylobacteraceae</taxon>
        <taxon>Campylobacter</taxon>
    </lineage>
</organism>
<dbReference type="EC" id="2.3.1.234" evidence="1"/>
<dbReference type="GO" id="GO:0061711">
    <property type="term" value="F:tRNA N(6)-L-threonylcarbamoyladenine synthase activity"/>
    <property type="evidence" value="ECO:0007669"/>
    <property type="project" value="UniProtKB-EC"/>
</dbReference>
<dbReference type="SUPFAM" id="SSF53067">
    <property type="entry name" value="Actin-like ATPase domain"/>
    <property type="match status" value="1"/>
</dbReference>
<accession>A0A6G5QF71</accession>
<dbReference type="Proteomes" id="UP000503264">
    <property type="component" value="Chromosome"/>
</dbReference>
<name>A0A6G5QF71_9BACT</name>
<protein>
    <submittedName>
        <fullName evidence="1">N6-L-threonylcarbamoyladenine synthase, TsaB subunit</fullName>
        <ecNumber evidence="1">2.3.1.234</ecNumber>
    </submittedName>
</protein>
<evidence type="ECO:0000313" key="2">
    <source>
        <dbReference type="Proteomes" id="UP000503264"/>
    </source>
</evidence>
<dbReference type="Gene3D" id="3.30.420.40">
    <property type="match status" value="1"/>
</dbReference>
<dbReference type="InterPro" id="IPR043129">
    <property type="entry name" value="ATPase_NBD"/>
</dbReference>
<keyword evidence="1" id="KW-0808">Transferase</keyword>
<dbReference type="RefSeq" id="WP_034968646.1">
    <property type="nucleotide sequence ID" value="NZ_CP012542.1"/>
</dbReference>
<keyword evidence="1" id="KW-0012">Acyltransferase</keyword>